<dbReference type="Proteomes" id="UP000466307">
    <property type="component" value="Unassembled WGS sequence"/>
</dbReference>
<dbReference type="GO" id="GO:0004526">
    <property type="term" value="F:ribonuclease P activity"/>
    <property type="evidence" value="ECO:0007669"/>
    <property type="project" value="UniProtKB-UniRule"/>
</dbReference>
<evidence type="ECO:0000256" key="8">
    <source>
        <dbReference type="NCBIfam" id="TIGR00188"/>
    </source>
</evidence>
<evidence type="ECO:0000256" key="7">
    <source>
        <dbReference type="HAMAP-Rule" id="MF_00227"/>
    </source>
</evidence>
<keyword evidence="3 7" id="KW-0540">Nuclease</keyword>
<gene>
    <name evidence="7 9" type="primary">rnpA</name>
    <name evidence="9" type="ORF">GYA93_11240</name>
</gene>
<evidence type="ECO:0000256" key="2">
    <source>
        <dbReference type="ARBA" id="ARBA00022694"/>
    </source>
</evidence>
<dbReference type="EMBL" id="JAADZU010000031">
    <property type="protein sequence ID" value="NDK90153.1"/>
    <property type="molecule type" value="Genomic_DNA"/>
</dbReference>
<sequence length="139" mass="14723">MMSAGHRISRGSDFARTLKKGVRVSTHDLVVSVAVVPATWPDPARRRRDVAMIGGPWLGLIVSKSVGSAVVRHQVARRLRAAFASVIDQVPATESYVVIRALPGAATLGSPELAAQLSEALGRGRIRRLAPSADAEVPV</sequence>
<keyword evidence="4 7" id="KW-0255">Endonuclease</keyword>
<evidence type="ECO:0000256" key="5">
    <source>
        <dbReference type="ARBA" id="ARBA00022801"/>
    </source>
</evidence>
<evidence type="ECO:0000313" key="9">
    <source>
        <dbReference type="EMBL" id="NDK90153.1"/>
    </source>
</evidence>
<dbReference type="InterPro" id="IPR020568">
    <property type="entry name" value="Ribosomal_Su5_D2-typ_SF"/>
</dbReference>
<dbReference type="GO" id="GO:0042781">
    <property type="term" value="F:3'-tRNA processing endoribonuclease activity"/>
    <property type="evidence" value="ECO:0007669"/>
    <property type="project" value="TreeGrafter"/>
</dbReference>
<dbReference type="PANTHER" id="PTHR33992:SF1">
    <property type="entry name" value="RIBONUCLEASE P PROTEIN COMPONENT"/>
    <property type="match status" value="1"/>
</dbReference>
<dbReference type="InterPro" id="IPR014721">
    <property type="entry name" value="Ribsml_uS5_D2-typ_fold_subgr"/>
</dbReference>
<dbReference type="GO" id="GO:0030677">
    <property type="term" value="C:ribonuclease P complex"/>
    <property type="evidence" value="ECO:0007669"/>
    <property type="project" value="TreeGrafter"/>
</dbReference>
<comment type="function">
    <text evidence="1 7">RNaseP catalyzes the removal of the 5'-leader sequence from pre-tRNA to produce the mature 5'-terminus. It can also cleave other RNA substrates such as 4.5S RNA. The protein component plays an auxiliary but essential role in vivo by binding to the 5'-leader sequence and broadening the substrate specificity of the ribozyme.</text>
</comment>
<keyword evidence="6 7" id="KW-0694">RNA-binding</keyword>
<proteinExistence type="inferred from homology"/>
<name>A0A7K3LPJ2_9ACTN</name>
<dbReference type="GO" id="GO:0000049">
    <property type="term" value="F:tRNA binding"/>
    <property type="evidence" value="ECO:0007669"/>
    <property type="project" value="UniProtKB-UniRule"/>
</dbReference>
<dbReference type="GO" id="GO:0001682">
    <property type="term" value="P:tRNA 5'-leader removal"/>
    <property type="evidence" value="ECO:0007669"/>
    <property type="project" value="UniProtKB-UniRule"/>
</dbReference>
<dbReference type="EC" id="3.1.26.5" evidence="7 8"/>
<reference evidence="9 10" key="1">
    <citation type="submission" date="2020-01" db="EMBL/GenBank/DDBJ databases">
        <title>Investigation of new actinobacteria for the biodesulphurisation of diesel fuel.</title>
        <authorList>
            <person name="Athi Narayanan S.M."/>
        </authorList>
    </citation>
    <scope>NUCLEOTIDE SEQUENCE [LARGE SCALE GENOMIC DNA]</scope>
    <source>
        <strain evidence="9 10">213E</strain>
    </source>
</reference>
<evidence type="ECO:0000256" key="1">
    <source>
        <dbReference type="ARBA" id="ARBA00002663"/>
    </source>
</evidence>
<accession>A0A7K3LPJ2</accession>
<evidence type="ECO:0000256" key="4">
    <source>
        <dbReference type="ARBA" id="ARBA00022759"/>
    </source>
</evidence>
<organism evidence="9 10">
    <name type="scientific">Gordonia desulfuricans</name>
    <dbReference type="NCBI Taxonomy" id="89051"/>
    <lineage>
        <taxon>Bacteria</taxon>
        <taxon>Bacillati</taxon>
        <taxon>Actinomycetota</taxon>
        <taxon>Actinomycetes</taxon>
        <taxon>Mycobacteriales</taxon>
        <taxon>Gordoniaceae</taxon>
        <taxon>Gordonia</taxon>
    </lineage>
</organism>
<dbReference type="AlphaFoldDB" id="A0A7K3LPJ2"/>
<evidence type="ECO:0000313" key="10">
    <source>
        <dbReference type="Proteomes" id="UP000466307"/>
    </source>
</evidence>
<dbReference type="PANTHER" id="PTHR33992">
    <property type="entry name" value="RIBONUCLEASE P PROTEIN COMPONENT"/>
    <property type="match status" value="1"/>
</dbReference>
<comment type="caution">
    <text evidence="9">The sequence shown here is derived from an EMBL/GenBank/DDBJ whole genome shotgun (WGS) entry which is preliminary data.</text>
</comment>
<dbReference type="SUPFAM" id="SSF54211">
    <property type="entry name" value="Ribosomal protein S5 domain 2-like"/>
    <property type="match status" value="1"/>
</dbReference>
<dbReference type="HAMAP" id="MF_00227">
    <property type="entry name" value="RNase_P"/>
    <property type="match status" value="1"/>
</dbReference>
<dbReference type="NCBIfam" id="TIGR00188">
    <property type="entry name" value="rnpA"/>
    <property type="match status" value="1"/>
</dbReference>
<dbReference type="InterPro" id="IPR000100">
    <property type="entry name" value="RNase_P"/>
</dbReference>
<protein>
    <recommendedName>
        <fullName evidence="7 8">Ribonuclease P protein component</fullName>
        <shortName evidence="7">RNase P protein</shortName>
        <shortName evidence="7">RNaseP protein</shortName>
        <ecNumber evidence="7 8">3.1.26.5</ecNumber>
    </recommendedName>
    <alternativeName>
        <fullName evidence="7">Protein C5</fullName>
    </alternativeName>
</protein>
<keyword evidence="5 7" id="KW-0378">Hydrolase</keyword>
<keyword evidence="2 7" id="KW-0819">tRNA processing</keyword>
<comment type="subunit">
    <text evidence="7">Consists of a catalytic RNA component (M1 or rnpB) and a protein subunit.</text>
</comment>
<evidence type="ECO:0000256" key="3">
    <source>
        <dbReference type="ARBA" id="ARBA00022722"/>
    </source>
</evidence>
<dbReference type="Pfam" id="PF00825">
    <property type="entry name" value="Ribonuclease_P"/>
    <property type="match status" value="1"/>
</dbReference>
<keyword evidence="10" id="KW-1185">Reference proteome</keyword>
<dbReference type="RefSeq" id="WP_059039053.1">
    <property type="nucleotide sequence ID" value="NZ_JAADZU010000031.1"/>
</dbReference>
<dbReference type="InterPro" id="IPR020539">
    <property type="entry name" value="RNase_P_CS"/>
</dbReference>
<dbReference type="PROSITE" id="PS00648">
    <property type="entry name" value="RIBONUCLEASE_P"/>
    <property type="match status" value="1"/>
</dbReference>
<evidence type="ECO:0000256" key="6">
    <source>
        <dbReference type="ARBA" id="ARBA00022884"/>
    </source>
</evidence>
<comment type="similarity">
    <text evidence="7">Belongs to the RnpA family.</text>
</comment>
<dbReference type="Gene3D" id="3.30.230.10">
    <property type="match status" value="1"/>
</dbReference>
<comment type="catalytic activity">
    <reaction evidence="7">
        <text>Endonucleolytic cleavage of RNA, removing 5'-extranucleotides from tRNA precursor.</text>
        <dbReference type="EC" id="3.1.26.5"/>
    </reaction>
</comment>